<comment type="caution">
    <text evidence="1">The sequence shown here is derived from an EMBL/GenBank/DDBJ whole genome shotgun (WGS) entry which is preliminary data.</text>
</comment>
<evidence type="ECO:0000313" key="1">
    <source>
        <dbReference type="EMBL" id="PFK47109.1"/>
    </source>
</evidence>
<dbReference type="Proteomes" id="UP000242656">
    <property type="component" value="Unassembled WGS sequence"/>
</dbReference>
<dbReference type="AlphaFoldDB" id="A0A2B0N1U7"/>
<sequence length="283" mass="33902">MQKQDERKITPTPEVWKTANGYKKKYYSAVFISDEETVSLWNSYEENGNKYFRFIFSRGSNGGWRGTLIVNEYGQVVSSREAERIESIIINYKDYFATLTPSLELQPLCVKLKQHLVELIIMLQQEEKEKHFITEVLKCTLDIMVEFDKFIEFLEARSALTRKLNEPIDAESYDVAKELLQYHTHYLFEMEKLYISARKEIQRCKKELTKMNLKNKREVLSCISKFNSGITYTKWLYHMKKYRAEIRYHKVYEGISQREELAQHIMKVSQEQFNKEYKKKLRN</sequence>
<proteinExistence type="predicted"/>
<dbReference type="EMBL" id="NUWN01000008">
    <property type="protein sequence ID" value="PFK47109.1"/>
    <property type="molecule type" value="Genomic_DNA"/>
</dbReference>
<reference evidence="1 2" key="1">
    <citation type="submission" date="2017-09" db="EMBL/GenBank/DDBJ databases">
        <title>Large-scale bioinformatics analysis of Bacillus genomes uncovers conserved roles of natural products in bacterial physiology.</title>
        <authorList>
            <consortium name="Agbiome Team Llc"/>
            <person name="Bleich R.M."/>
            <person name="Grubbs K.J."/>
            <person name="Santa Maria K.C."/>
            <person name="Allen S.E."/>
            <person name="Farag S."/>
            <person name="Shank E.A."/>
            <person name="Bowers A."/>
        </authorList>
    </citation>
    <scope>NUCLEOTIDE SEQUENCE [LARGE SCALE GENOMIC DNA]</scope>
    <source>
        <strain evidence="1 2">AFS083043</strain>
    </source>
</reference>
<dbReference type="RefSeq" id="WP_098489473.1">
    <property type="nucleotide sequence ID" value="NZ_NUWN01000008.1"/>
</dbReference>
<accession>A0A2B0N1U7</accession>
<evidence type="ECO:0000313" key="2">
    <source>
        <dbReference type="Proteomes" id="UP000242656"/>
    </source>
</evidence>
<name>A0A2B0N1U7_BACCE</name>
<organism evidence="1 2">
    <name type="scientific">Bacillus cereus</name>
    <dbReference type="NCBI Taxonomy" id="1396"/>
    <lineage>
        <taxon>Bacteria</taxon>
        <taxon>Bacillati</taxon>
        <taxon>Bacillota</taxon>
        <taxon>Bacilli</taxon>
        <taxon>Bacillales</taxon>
        <taxon>Bacillaceae</taxon>
        <taxon>Bacillus</taxon>
        <taxon>Bacillus cereus group</taxon>
    </lineage>
</organism>
<gene>
    <name evidence="1" type="ORF">COI93_02235</name>
</gene>
<protein>
    <submittedName>
        <fullName evidence="1">Uncharacterized protein</fullName>
    </submittedName>
</protein>